<comment type="domain">
    <text evidence="15">The N-terminal DNA-binding domain is a ssDNA-dependent ATPase and has ATP-dependent 3'-5' helicase function. This domain interacts with RecC.</text>
</comment>
<evidence type="ECO:0000256" key="7">
    <source>
        <dbReference type="ARBA" id="ARBA00022839"/>
    </source>
</evidence>
<dbReference type="InterPro" id="IPR004586">
    <property type="entry name" value="RecB"/>
</dbReference>
<evidence type="ECO:0000256" key="13">
    <source>
        <dbReference type="ARBA" id="ARBA00034617"/>
    </source>
</evidence>
<dbReference type="Proteomes" id="UP000284119">
    <property type="component" value="Unassembled WGS sequence"/>
</dbReference>
<dbReference type="Pfam" id="PF12705">
    <property type="entry name" value="PDDEXK_1"/>
    <property type="match status" value="1"/>
</dbReference>
<feature type="binding site" evidence="15">
    <location>
        <position position="1139"/>
    </location>
    <ligand>
        <name>Mg(2+)</name>
        <dbReference type="ChEBI" id="CHEBI:18420"/>
    </ligand>
</feature>
<keyword evidence="4 15" id="KW-0227">DNA damage</keyword>
<dbReference type="Gene3D" id="1.10.3170.10">
    <property type="entry name" value="Recbcd, chain B, domain 2"/>
    <property type="match status" value="1"/>
</dbReference>
<comment type="similarity">
    <text evidence="15">Belongs to the helicase family. UvrD subfamily.</text>
</comment>
<comment type="function">
    <text evidence="15">A helicase/nuclease that prepares dsDNA breaks (DSB) for recombinational DNA repair. Binds to DSBs and unwinds DNA via a highly rapid and processive ATP-dependent bidirectional helicase activity. Unwinds dsDNA until it encounters a Chi (crossover hotspot instigator) sequence from the 3' direction. Cuts ssDNA a few nucleotides 3' to the Chi site. The properties and activities of the enzyme are changed at Chi. The Chi-altered holoenzyme produces a long 3'-ssDNA overhang and facilitates RecA-binding to the ssDNA for homologous DNA recombination and repair. Holoenzyme degrades any linearized DNA that is unable to undergo homologous recombination. In the holoenzyme this subunit contributes ATPase, 3'-5' helicase, exonuclease activity and loads RecA onto ssDNA.</text>
</comment>
<dbReference type="PANTHER" id="PTHR11070:SF23">
    <property type="entry name" value="RECBCD ENZYME SUBUNIT RECB"/>
    <property type="match status" value="1"/>
</dbReference>
<dbReference type="SUPFAM" id="SSF52540">
    <property type="entry name" value="P-loop containing nucleoside triphosphate hydrolases"/>
    <property type="match status" value="1"/>
</dbReference>
<evidence type="ECO:0000256" key="11">
    <source>
        <dbReference type="ARBA" id="ARBA00023204"/>
    </source>
</evidence>
<evidence type="ECO:0000256" key="2">
    <source>
        <dbReference type="ARBA" id="ARBA00022723"/>
    </source>
</evidence>
<keyword evidence="12 15" id="KW-0413">Isomerase</keyword>
<feature type="binding site" evidence="15">
    <location>
        <position position="1008"/>
    </location>
    <ligand>
        <name>Mg(2+)</name>
        <dbReference type="ChEBI" id="CHEBI:18420"/>
    </ligand>
</feature>
<comment type="miscellaneous">
    <text evidence="15">In the RecBCD complex, RecB has a slow 3'-5' helicase, an exonuclease activity and loads RecA onto ssDNA, RecD has a fast 5'-3' helicase activity, while RecC stimulates the ATPase and processivity of the RecB helicase and contributes to recognition of the Chi site.</text>
</comment>
<keyword evidence="1 15" id="KW-0540">Nuclease</keyword>
<evidence type="ECO:0000313" key="20">
    <source>
        <dbReference type="Proteomes" id="UP000284119"/>
    </source>
</evidence>
<evidence type="ECO:0000256" key="4">
    <source>
        <dbReference type="ARBA" id="ARBA00022763"/>
    </source>
</evidence>
<evidence type="ECO:0000256" key="10">
    <source>
        <dbReference type="ARBA" id="ARBA00023125"/>
    </source>
</evidence>
<evidence type="ECO:0000259" key="17">
    <source>
        <dbReference type="PROSITE" id="PS51198"/>
    </source>
</evidence>
<comment type="domain">
    <text evidence="15">The C-terminal domain has nuclease activity and interacts with RecD. It interacts with RecA, facilitating its loading onto ssDNA.</text>
</comment>
<dbReference type="InterPro" id="IPR014017">
    <property type="entry name" value="DNA_helicase_UvrD-like_C"/>
</dbReference>
<comment type="catalytic activity">
    <reaction evidence="13 15">
        <text>Couples ATP hydrolysis with the unwinding of duplex DNA by translocating in the 3'-5' direction.</text>
        <dbReference type="EC" id="5.6.2.4"/>
    </reaction>
</comment>
<evidence type="ECO:0000259" key="18">
    <source>
        <dbReference type="PROSITE" id="PS51217"/>
    </source>
</evidence>
<dbReference type="GO" id="GO:0008854">
    <property type="term" value="F:exodeoxyribonuclease V activity"/>
    <property type="evidence" value="ECO:0007669"/>
    <property type="project" value="UniProtKB-EC"/>
</dbReference>
<keyword evidence="3 15" id="KW-0547">Nucleotide-binding</keyword>
<evidence type="ECO:0000256" key="12">
    <source>
        <dbReference type="ARBA" id="ARBA00023235"/>
    </source>
</evidence>
<dbReference type="CDD" id="cd22352">
    <property type="entry name" value="RecB_C-like"/>
    <property type="match status" value="1"/>
</dbReference>
<dbReference type="Gene3D" id="3.90.320.10">
    <property type="match status" value="1"/>
</dbReference>
<keyword evidence="9 15" id="KW-0460">Magnesium</keyword>
<feature type="binding site" evidence="15">
    <location>
        <position position="1126"/>
    </location>
    <ligand>
        <name>Mg(2+)</name>
        <dbReference type="ChEBI" id="CHEBI:18420"/>
    </ligand>
</feature>
<evidence type="ECO:0000256" key="14">
    <source>
        <dbReference type="ARBA" id="ARBA00048988"/>
    </source>
</evidence>
<dbReference type="Gene3D" id="1.10.486.10">
    <property type="entry name" value="PCRA, domain 4"/>
    <property type="match status" value="1"/>
</dbReference>
<keyword evidence="20" id="KW-1185">Reference proteome</keyword>
<dbReference type="Pfam" id="PF00580">
    <property type="entry name" value="UvrD-helicase"/>
    <property type="match status" value="1"/>
</dbReference>
<keyword evidence="7 15" id="KW-0269">Exonuclease</keyword>
<accession>A0ABX9NWA8</accession>
<keyword evidence="5 15" id="KW-0378">Hydrolase</keyword>
<dbReference type="SUPFAM" id="SSF52980">
    <property type="entry name" value="Restriction endonuclease-like"/>
    <property type="match status" value="1"/>
</dbReference>
<dbReference type="HAMAP" id="MF_01485">
    <property type="entry name" value="RecB"/>
    <property type="match status" value="1"/>
</dbReference>
<evidence type="ECO:0000256" key="16">
    <source>
        <dbReference type="PROSITE-ProRule" id="PRU00560"/>
    </source>
</evidence>
<feature type="active site" description="For nuclease activity" evidence="15">
    <location>
        <position position="1139"/>
    </location>
</feature>
<feature type="domain" description="UvrD-like helicase C-terminal" evidence="18">
    <location>
        <begin position="506"/>
        <end position="774"/>
    </location>
</feature>
<dbReference type="EC" id="3.1.11.5" evidence="15"/>
<organism evidence="19 20">
    <name type="scientific">Rahnella inusitata</name>
    <dbReference type="NCBI Taxonomy" id="58169"/>
    <lineage>
        <taxon>Bacteria</taxon>
        <taxon>Pseudomonadati</taxon>
        <taxon>Pseudomonadota</taxon>
        <taxon>Gammaproteobacteria</taxon>
        <taxon>Enterobacterales</taxon>
        <taxon>Yersiniaceae</taxon>
        <taxon>Rahnella</taxon>
    </lineage>
</organism>
<evidence type="ECO:0000256" key="1">
    <source>
        <dbReference type="ARBA" id="ARBA00022722"/>
    </source>
</evidence>
<gene>
    <name evidence="15 19" type="primary">recB</name>
    <name evidence="19" type="ORF">D5396_17535</name>
</gene>
<comment type="cofactor">
    <cofactor evidence="15">
        <name>Mg(2+)</name>
        <dbReference type="ChEBI" id="CHEBI:18420"/>
    </cofactor>
    <text evidence="15">Binds 1 Mg(2+) ion per subunit.</text>
</comment>
<dbReference type="PANTHER" id="PTHR11070">
    <property type="entry name" value="UVRD / RECB / PCRA DNA HELICASE FAMILY MEMBER"/>
    <property type="match status" value="1"/>
</dbReference>
<feature type="region of interest" description="DNA-binding and helicase activity, interacts with RecC" evidence="15">
    <location>
        <begin position="1"/>
        <end position="880"/>
    </location>
</feature>
<evidence type="ECO:0000256" key="9">
    <source>
        <dbReference type="ARBA" id="ARBA00022842"/>
    </source>
</evidence>
<feature type="domain" description="UvrD-like helicase ATP-binding" evidence="17">
    <location>
        <begin position="4"/>
        <end position="467"/>
    </location>
</feature>
<evidence type="ECO:0000256" key="15">
    <source>
        <dbReference type="HAMAP-Rule" id="MF_01485"/>
    </source>
</evidence>
<protein>
    <recommendedName>
        <fullName evidence="15">RecBCD enzyme subunit RecB</fullName>
        <ecNumber evidence="15">3.1.11.5</ecNumber>
        <ecNumber evidence="15">5.6.2.4</ecNumber>
    </recommendedName>
    <alternativeName>
        <fullName evidence="15">DNA 3'-5' helicase subunit RecB</fullName>
    </alternativeName>
    <alternativeName>
        <fullName evidence="15">Exonuclease V subunit RecB</fullName>
        <shortName evidence="15">ExoV subunit RecB</shortName>
    </alternativeName>
    <alternativeName>
        <fullName evidence="15">Helicase/nuclease RecBCD subunit RecB</fullName>
    </alternativeName>
</protein>
<dbReference type="InterPro" id="IPR000212">
    <property type="entry name" value="DNA_helicase_UvrD/REP"/>
</dbReference>
<proteinExistence type="inferred from homology"/>
<dbReference type="EMBL" id="RAHG01000009">
    <property type="protein sequence ID" value="RJT11194.1"/>
    <property type="molecule type" value="Genomic_DNA"/>
</dbReference>
<dbReference type="RefSeq" id="WP_112164780.1">
    <property type="nucleotide sequence ID" value="NZ_JYDE01000007.1"/>
</dbReference>
<reference evidence="19 20" key="1">
    <citation type="submission" date="2018-09" db="EMBL/GenBank/DDBJ databases">
        <authorList>
            <person name="Le Fleche-Mateos A."/>
        </authorList>
    </citation>
    <scope>NUCLEOTIDE SEQUENCE [LARGE SCALE GENOMIC DNA]</scope>
    <source>
        <strain evidence="19 20">DSM 30078</strain>
    </source>
</reference>
<keyword evidence="11 15" id="KW-0234">DNA repair</keyword>
<evidence type="ECO:0000256" key="5">
    <source>
        <dbReference type="ARBA" id="ARBA00022801"/>
    </source>
</evidence>
<evidence type="ECO:0000313" key="19">
    <source>
        <dbReference type="EMBL" id="RJT11194.1"/>
    </source>
</evidence>
<comment type="subunit">
    <text evidence="15">Heterotrimer of RecB, RecC and RecD. All subunits contribute to DNA-binding. Interacts with RecA.</text>
</comment>
<dbReference type="Pfam" id="PF13361">
    <property type="entry name" value="UvrD_C"/>
    <property type="match status" value="1"/>
</dbReference>
<dbReference type="PROSITE" id="PS51217">
    <property type="entry name" value="UVRD_HELICASE_CTER"/>
    <property type="match status" value="1"/>
</dbReference>
<dbReference type="InterPro" id="IPR027417">
    <property type="entry name" value="P-loop_NTPase"/>
</dbReference>
<evidence type="ECO:0000256" key="6">
    <source>
        <dbReference type="ARBA" id="ARBA00022806"/>
    </source>
</evidence>
<comment type="caution">
    <text evidence="19">The sequence shown here is derived from an EMBL/GenBank/DDBJ whole genome shotgun (WGS) entry which is preliminary data.</text>
</comment>
<comment type="catalytic activity">
    <reaction evidence="14 15">
        <text>ATP + H2O = ADP + phosphate + H(+)</text>
        <dbReference type="Rhea" id="RHEA:13065"/>
        <dbReference type="ChEBI" id="CHEBI:15377"/>
        <dbReference type="ChEBI" id="CHEBI:15378"/>
        <dbReference type="ChEBI" id="CHEBI:30616"/>
        <dbReference type="ChEBI" id="CHEBI:43474"/>
        <dbReference type="ChEBI" id="CHEBI:456216"/>
        <dbReference type="EC" id="5.6.2.4"/>
    </reaction>
</comment>
<evidence type="ECO:0000256" key="8">
    <source>
        <dbReference type="ARBA" id="ARBA00022840"/>
    </source>
</evidence>
<dbReference type="Gene3D" id="3.40.50.300">
    <property type="entry name" value="P-loop containing nucleotide triphosphate hydrolases"/>
    <property type="match status" value="2"/>
</dbReference>
<keyword evidence="8 15" id="KW-0067">ATP-binding</keyword>
<dbReference type="EC" id="5.6.2.4" evidence="15"/>
<sequence>MTDRTVPSALNVLNFPLTGSRLIEASAGTGKTFTIAALYVRLVLGHGGDNAFSRPLTPPEILVVTFTDAATKELRDRIRVRLSQAAEYFLNLDGSSSEGDEFLQTLRAEYLPEQWPGCARKLQLAAEWMDESAVSTIHGWCNRMLGEHAFDSDSLFTQTLETDQTELLMEVVRDYWRSFYFALPESDIRTLRTWWRTPEELHSKVAPLLEYAEELGSDETPAQICETVRQQKAAELSALKQGWPEWTQELRTLLEGAVAAKVVDGRKIQARYFLPWLEKLHIWATTDDLTPDLKTGWERLTPQGLAECWKQGEPPAHPAITAMETLKTQLENLPDARSGLLQHACRWIENRFDVEQQKRAQMGFNDLLTRLDAALRSDNGERLAEIVRTQFPVAMIDEFQDTDPLQYRIFDTVYRVAKNAPEQGLILIGDPKQAIYAFRGADIYTYLRARRDTGGRHYTLATNFRSTRSMVAAVNEVFGLAENRDSGEGAFLFRRGDENQVPFLPVEAKGRADTLIIDDAEAAAMTLWYPENQADSLPKTQYIQLMSDGCATEIVRLLRLGQQGSAGFGQSGETLQPVMPGDIAVLVNTGREATAVRTALSKRGVRSVYLSDKESIFQSAQAGELQYWLAACAAPENDRLLRAALGTPSLNLSWEALDRLNQDEQEWDRYVRQFQEYRICWRKQGILPMLRRLMWEFDVPRRLLGRGDERALTDLLHLSELLQQASVQLDGEHALIRYLAEQRQDEHQGGDARKLRLESDAELVQVVTVHKSKGLEYPLVFLPFACAFRAVKKQDSPLKWHTQEGELEVALSASDDQLALADRERLGEDLRKFYVALTRSRYALWLGMAPLKEFEKSAPGYLFHQDSVPDGETFEAGALPARLQALETTNIRAWPLPAPDGAVFRNEQALPALGPRPPLRTHKAPRWWVSSFSGLQIAPAGTYIAADVVTRELPVEIESAAQDTYLENKSLENTGLEAIGAPESVSSPMTGADLYAFPRGPAPGNFLHGLLEWAGDEGFATLTSKPEKIADQVARRCNTRGWEKWITPLTEWLTALLTQPLPLPDGDTFTLAGLPPYQVEMEFWFSLTQVSTRRLDRLVSQYTLDGTARAPLLAEDLNGMLKGFIDLVFEHDGRYYVLDYKSNWLGGDASGYDPVSMTQSMLDHRYDLQFTLYLFALHRLLKSRLADYDYDRHIGGAVYLFLRGSHATGNGVCVQRPDKALMEQLDLLFSGDQEKRA</sequence>
<dbReference type="InterPro" id="IPR038726">
    <property type="entry name" value="PDDEXK_AddAB-type"/>
</dbReference>
<comment type="catalytic activity">
    <reaction evidence="15">
        <text>Exonucleolytic cleavage (in the presence of ATP) in either 5'- to 3'- or 3'- to 5'-direction to yield 5'-phosphooligonucleotides.</text>
        <dbReference type="EC" id="3.1.11.5"/>
    </reaction>
</comment>
<dbReference type="NCBIfam" id="TIGR00609">
    <property type="entry name" value="recB"/>
    <property type="match status" value="1"/>
</dbReference>
<keyword evidence="2 15" id="KW-0479">Metal-binding</keyword>
<keyword evidence="6 15" id="KW-0347">Helicase</keyword>
<dbReference type="PROSITE" id="PS51198">
    <property type="entry name" value="UVRD_HELICASE_ATP_BIND"/>
    <property type="match status" value="1"/>
</dbReference>
<dbReference type="InterPro" id="IPR014016">
    <property type="entry name" value="UvrD-like_ATP-bd"/>
</dbReference>
<dbReference type="InterPro" id="IPR011335">
    <property type="entry name" value="Restrct_endonuc-II-like"/>
</dbReference>
<name>A0ABX9NWA8_9GAMM</name>
<feature type="binding site" evidence="16">
    <location>
        <begin position="25"/>
        <end position="32"/>
    </location>
    <ligand>
        <name>ATP</name>
        <dbReference type="ChEBI" id="CHEBI:30616"/>
    </ligand>
</feature>
<evidence type="ECO:0000256" key="3">
    <source>
        <dbReference type="ARBA" id="ARBA00022741"/>
    </source>
</evidence>
<dbReference type="InterPro" id="IPR011604">
    <property type="entry name" value="PDDEXK-like_dom_sf"/>
</dbReference>
<keyword evidence="10 15" id="KW-0238">DNA-binding</keyword>
<feature type="region of interest" description="Nuclease activity, interacts with RecD and RecA" evidence="15">
    <location>
        <begin position="926"/>
        <end position="1237"/>
    </location>
</feature>